<reference evidence="3 4" key="1">
    <citation type="submission" date="2021-03" db="EMBL/GenBank/DDBJ databases">
        <title>Novel species identification of genus Shewanella.</title>
        <authorList>
            <person name="Liu G."/>
            <person name="Zhang Q."/>
        </authorList>
    </citation>
    <scope>NUCLEOTIDE SEQUENCE [LARGE SCALE GENOMIC DNA]</scope>
    <source>
        <strain evidence="3 4">FJAT-53726</strain>
    </source>
</reference>
<feature type="chain" id="PRO_5037609079" evidence="2">
    <location>
        <begin position="19"/>
        <end position="239"/>
    </location>
</feature>
<dbReference type="KEGG" id="scyp:JYB88_16625"/>
<dbReference type="AlphaFoldDB" id="A0A975AJX8"/>
<evidence type="ECO:0000313" key="3">
    <source>
        <dbReference type="EMBL" id="QSX29787.1"/>
    </source>
</evidence>
<proteinExistence type="inferred from homology"/>
<keyword evidence="2" id="KW-0732">Signal</keyword>
<dbReference type="Proteomes" id="UP000663281">
    <property type="component" value="Chromosome"/>
</dbReference>
<sequence length="239" mass="27282">MRFIVCVCALLVTLSGHAATEVVIGSALNRPPYILEDSESGLELEIVRAALKASGFDARFKFYSQKRLQLYYMKDRIEAAMSVNAAAGLSGYPSDYYIYYQDVAVTLASRQLTFSELNQLQGYSLVAYEGAQYMLGETFQRLSNKTIYREVDPQELQNRMLYLGRIDVAVADKYVFLANNKFVGPDIDSTQPLQFHEVFPRTPYRVMFHNSVVRDAFNRGLAEIRKNGEYDRLVKQFLN</sequence>
<feature type="signal peptide" evidence="2">
    <location>
        <begin position="1"/>
        <end position="18"/>
    </location>
</feature>
<comment type="similarity">
    <text evidence="1">Belongs to the bacterial solute-binding protein 3 family.</text>
</comment>
<evidence type="ECO:0000313" key="4">
    <source>
        <dbReference type="Proteomes" id="UP000663281"/>
    </source>
</evidence>
<gene>
    <name evidence="3" type="ORF">JYB88_16625</name>
</gene>
<protein>
    <submittedName>
        <fullName evidence="3">Transporter substrate-binding domain-containing protein</fullName>
    </submittedName>
</protein>
<accession>A0A975AJX8</accession>
<dbReference type="PANTHER" id="PTHR35936">
    <property type="entry name" value="MEMBRANE-BOUND LYTIC MUREIN TRANSGLYCOSYLASE F"/>
    <property type="match status" value="1"/>
</dbReference>
<dbReference type="RefSeq" id="WP_207321138.1">
    <property type="nucleotide sequence ID" value="NZ_CP071501.1"/>
</dbReference>
<evidence type="ECO:0000256" key="1">
    <source>
        <dbReference type="ARBA" id="ARBA00010333"/>
    </source>
</evidence>
<evidence type="ECO:0000256" key="2">
    <source>
        <dbReference type="SAM" id="SignalP"/>
    </source>
</evidence>
<dbReference type="EMBL" id="CP071504">
    <property type="protein sequence ID" value="QSX29787.1"/>
    <property type="molecule type" value="Genomic_DNA"/>
</dbReference>
<organism evidence="3 4">
    <name type="scientific">Shewanella cyperi</name>
    <dbReference type="NCBI Taxonomy" id="2814292"/>
    <lineage>
        <taxon>Bacteria</taxon>
        <taxon>Pseudomonadati</taxon>
        <taxon>Pseudomonadota</taxon>
        <taxon>Gammaproteobacteria</taxon>
        <taxon>Alteromonadales</taxon>
        <taxon>Shewanellaceae</taxon>
        <taxon>Shewanella</taxon>
    </lineage>
</organism>
<name>A0A975AJX8_9GAMM</name>
<dbReference type="PANTHER" id="PTHR35936:SF25">
    <property type="entry name" value="ABC TRANSPORTER SUBSTRATE-BINDING PROTEIN"/>
    <property type="match status" value="1"/>
</dbReference>
<keyword evidence="4" id="KW-1185">Reference proteome</keyword>
<dbReference type="SUPFAM" id="SSF53850">
    <property type="entry name" value="Periplasmic binding protein-like II"/>
    <property type="match status" value="1"/>
</dbReference>
<dbReference type="Gene3D" id="3.40.190.10">
    <property type="entry name" value="Periplasmic binding protein-like II"/>
    <property type="match status" value="2"/>
</dbReference>